<keyword evidence="7" id="KW-1185">Reference proteome</keyword>
<dbReference type="InterPro" id="IPR005119">
    <property type="entry name" value="LysR_subst-bd"/>
</dbReference>
<evidence type="ECO:0000259" key="5">
    <source>
        <dbReference type="PROSITE" id="PS50931"/>
    </source>
</evidence>
<dbReference type="GO" id="GO:0003700">
    <property type="term" value="F:DNA-binding transcription factor activity"/>
    <property type="evidence" value="ECO:0007669"/>
    <property type="project" value="InterPro"/>
</dbReference>
<keyword evidence="3" id="KW-0238">DNA-binding</keyword>
<dbReference type="PROSITE" id="PS50931">
    <property type="entry name" value="HTH_LYSR"/>
    <property type="match status" value="1"/>
</dbReference>
<organism evidence="6 7">
    <name type="scientific">Trinickia terrae</name>
    <dbReference type="NCBI Taxonomy" id="2571161"/>
    <lineage>
        <taxon>Bacteria</taxon>
        <taxon>Pseudomonadati</taxon>
        <taxon>Pseudomonadota</taxon>
        <taxon>Betaproteobacteria</taxon>
        <taxon>Burkholderiales</taxon>
        <taxon>Burkholderiaceae</taxon>
        <taxon>Trinickia</taxon>
    </lineage>
</organism>
<name>A0A4U1I419_9BURK</name>
<feature type="domain" description="HTH lysR-type" evidence="5">
    <location>
        <begin position="33"/>
        <end position="90"/>
    </location>
</feature>
<evidence type="ECO:0000256" key="3">
    <source>
        <dbReference type="ARBA" id="ARBA00023125"/>
    </source>
</evidence>
<dbReference type="EMBL" id="SWJE01000008">
    <property type="protein sequence ID" value="TKC88011.1"/>
    <property type="molecule type" value="Genomic_DNA"/>
</dbReference>
<dbReference type="Pfam" id="PF00126">
    <property type="entry name" value="HTH_1"/>
    <property type="match status" value="1"/>
</dbReference>
<dbReference type="AlphaFoldDB" id="A0A4U1I419"/>
<dbReference type="Gene3D" id="3.40.190.10">
    <property type="entry name" value="Periplasmic binding protein-like II"/>
    <property type="match status" value="2"/>
</dbReference>
<dbReference type="GO" id="GO:0006351">
    <property type="term" value="P:DNA-templated transcription"/>
    <property type="evidence" value="ECO:0007669"/>
    <property type="project" value="TreeGrafter"/>
</dbReference>
<evidence type="ECO:0000313" key="6">
    <source>
        <dbReference type="EMBL" id="TKC88011.1"/>
    </source>
</evidence>
<keyword evidence="2" id="KW-0805">Transcription regulation</keyword>
<evidence type="ECO:0000256" key="4">
    <source>
        <dbReference type="ARBA" id="ARBA00023163"/>
    </source>
</evidence>
<dbReference type="InterPro" id="IPR000847">
    <property type="entry name" value="LysR_HTH_N"/>
</dbReference>
<comment type="caution">
    <text evidence="6">The sequence shown here is derived from an EMBL/GenBank/DDBJ whole genome shotgun (WGS) entry which is preliminary data.</text>
</comment>
<accession>A0A4U1I419</accession>
<dbReference type="InterPro" id="IPR036388">
    <property type="entry name" value="WH-like_DNA-bd_sf"/>
</dbReference>
<keyword evidence="4" id="KW-0804">Transcription</keyword>
<sequence length="336" mass="37394">MCSNRTFDVAYPPPVHPRRHAGGPQVNDMNRLPPLRALQIFDAVIRYGGVVAAAEALHVTPGAISQQIRVLEDFLGVTLFDRENTGLRPTPLGELYHSHISRGFECFHDAQAALKAQTGRRLTLMTFPSVATHWLASRLDKWHAICPHVQVHVEVVDHETNIGARSADIRLTYGPPPDDGTPYHIVFTDRVAPVCAPSLVRSEESLSQPADILRYPLIHVEWGWGKMSPPTWRNWFHAVGVPLPEVLAPLTYSVSGMAIDSAIRGRGISLGQGFFAIDSIKRRDLVLPFKVALPMPFPYFICWKQSVADSPAARQFLDWLIEEAEQTGRDITAMFG</sequence>
<dbReference type="SUPFAM" id="SSF46785">
    <property type="entry name" value="Winged helix' DNA-binding domain"/>
    <property type="match status" value="1"/>
</dbReference>
<proteinExistence type="inferred from homology"/>
<protein>
    <submittedName>
        <fullName evidence="6">LysR family transcriptional regulator</fullName>
    </submittedName>
</protein>
<dbReference type="Gene3D" id="1.10.10.10">
    <property type="entry name" value="Winged helix-like DNA-binding domain superfamily/Winged helix DNA-binding domain"/>
    <property type="match status" value="1"/>
</dbReference>
<reference evidence="6 7" key="1">
    <citation type="submission" date="2019-04" db="EMBL/GenBank/DDBJ databases">
        <title>Trinickia sp. 7GSK02, isolated from subtropical forest soil.</title>
        <authorList>
            <person name="Gao Z.-H."/>
            <person name="Qiu L.-H."/>
        </authorList>
    </citation>
    <scope>NUCLEOTIDE SEQUENCE [LARGE SCALE GENOMIC DNA]</scope>
    <source>
        <strain evidence="6 7">7GSK02</strain>
    </source>
</reference>
<dbReference type="PRINTS" id="PR00039">
    <property type="entry name" value="HTHLYSR"/>
</dbReference>
<dbReference type="SUPFAM" id="SSF53850">
    <property type="entry name" value="Periplasmic binding protein-like II"/>
    <property type="match status" value="1"/>
</dbReference>
<dbReference type="PANTHER" id="PTHR30537">
    <property type="entry name" value="HTH-TYPE TRANSCRIPTIONAL REGULATOR"/>
    <property type="match status" value="1"/>
</dbReference>
<dbReference type="Pfam" id="PF03466">
    <property type="entry name" value="LysR_substrate"/>
    <property type="match status" value="1"/>
</dbReference>
<dbReference type="InterPro" id="IPR036390">
    <property type="entry name" value="WH_DNA-bd_sf"/>
</dbReference>
<evidence type="ECO:0000313" key="7">
    <source>
        <dbReference type="Proteomes" id="UP000305539"/>
    </source>
</evidence>
<evidence type="ECO:0000256" key="2">
    <source>
        <dbReference type="ARBA" id="ARBA00023015"/>
    </source>
</evidence>
<comment type="similarity">
    <text evidence="1">Belongs to the LysR transcriptional regulatory family.</text>
</comment>
<dbReference type="PANTHER" id="PTHR30537:SF79">
    <property type="entry name" value="TRANSCRIPTIONAL REGULATOR-RELATED"/>
    <property type="match status" value="1"/>
</dbReference>
<dbReference type="GO" id="GO:0043565">
    <property type="term" value="F:sequence-specific DNA binding"/>
    <property type="evidence" value="ECO:0007669"/>
    <property type="project" value="TreeGrafter"/>
</dbReference>
<dbReference type="InterPro" id="IPR058163">
    <property type="entry name" value="LysR-type_TF_proteobact-type"/>
</dbReference>
<evidence type="ECO:0000256" key="1">
    <source>
        <dbReference type="ARBA" id="ARBA00009437"/>
    </source>
</evidence>
<gene>
    <name evidence="6" type="ORF">FAZ69_17310</name>
</gene>
<dbReference type="OrthoDB" id="5526340at2"/>
<dbReference type="Proteomes" id="UP000305539">
    <property type="component" value="Unassembled WGS sequence"/>
</dbReference>